<proteinExistence type="predicted"/>
<evidence type="ECO:0000313" key="1">
    <source>
        <dbReference type="EMBL" id="MBB4762624.1"/>
    </source>
</evidence>
<reference evidence="1 2" key="1">
    <citation type="submission" date="2020-08" db="EMBL/GenBank/DDBJ databases">
        <title>Sequencing the genomes of 1000 actinobacteria strains.</title>
        <authorList>
            <person name="Klenk H.-P."/>
        </authorList>
    </citation>
    <scope>NUCLEOTIDE SEQUENCE [LARGE SCALE GENOMIC DNA]</scope>
    <source>
        <strain evidence="1 2">DSM 43149</strain>
    </source>
</reference>
<gene>
    <name evidence="1" type="ORF">BJ971_003180</name>
</gene>
<dbReference type="Gene3D" id="1.25.40.10">
    <property type="entry name" value="Tetratricopeptide repeat domain"/>
    <property type="match status" value="1"/>
</dbReference>
<protein>
    <recommendedName>
        <fullName evidence="3">DUF4034 domain-containing protein</fullName>
    </recommendedName>
</protein>
<evidence type="ECO:0008006" key="3">
    <source>
        <dbReference type="Google" id="ProtNLM"/>
    </source>
</evidence>
<evidence type="ECO:0000313" key="2">
    <source>
        <dbReference type="Proteomes" id="UP000578112"/>
    </source>
</evidence>
<name>A0A7W7HXK0_9ACTN</name>
<dbReference type="Proteomes" id="UP000578112">
    <property type="component" value="Unassembled WGS sequence"/>
</dbReference>
<dbReference type="InterPro" id="IPR011990">
    <property type="entry name" value="TPR-like_helical_dom_sf"/>
</dbReference>
<accession>A0A7W7HXK0</accession>
<comment type="caution">
    <text evidence="1">The sequence shown here is derived from an EMBL/GenBank/DDBJ whole genome shotgun (WGS) entry which is preliminary data.</text>
</comment>
<organism evidence="1 2">
    <name type="scientific">Actinoplanes digitatis</name>
    <dbReference type="NCBI Taxonomy" id="1868"/>
    <lineage>
        <taxon>Bacteria</taxon>
        <taxon>Bacillati</taxon>
        <taxon>Actinomycetota</taxon>
        <taxon>Actinomycetes</taxon>
        <taxon>Micromonosporales</taxon>
        <taxon>Micromonosporaceae</taxon>
        <taxon>Actinoplanes</taxon>
    </lineage>
</organism>
<dbReference type="AlphaFoldDB" id="A0A7W7HXK0"/>
<sequence>MRTSVLDRAVARIAGDGARALANRYLSVSTDPCEGDPGALALREAARRADWPAVRAFLAGVTDPDSRYFYLRVVARVPSAEIWLERAAQADRDTLALLAYGYRLIAWAWEARGTGGSSSVSGGQARTFGERLLRAEACLGEVVDRNPGDADAWAGLLTCNRGLGRGLDVAWHRFGRARAASPAHLGAHASMLQQLCGKWGGDDREMLRFAVESASGAPEGSPVACLVPEAHLEIWAGGAGQRHIRRPEVIEEIRRAAAWGPGSPAYRPFPGDAVVHNLFARAFTDAGLRSEAAPHFAAAGDRVVGHVWAGAAYLWPESLIHLSYLRARRKAGR</sequence>
<keyword evidence="2" id="KW-1185">Reference proteome</keyword>
<dbReference type="RefSeq" id="WP_184993852.1">
    <property type="nucleotide sequence ID" value="NZ_BOMK01000009.1"/>
</dbReference>
<dbReference type="EMBL" id="JACHNH010000001">
    <property type="protein sequence ID" value="MBB4762624.1"/>
    <property type="molecule type" value="Genomic_DNA"/>
</dbReference>